<reference evidence="2 3" key="2">
    <citation type="submission" date="2024-07" db="EMBL/GenBank/DDBJ databases">
        <authorList>
            <person name="Akdeniz Z."/>
        </authorList>
    </citation>
    <scope>NUCLEOTIDE SEQUENCE [LARGE SCALE GENOMIC DNA]</scope>
</reference>
<dbReference type="Proteomes" id="UP001642409">
    <property type="component" value="Unassembled WGS sequence"/>
</dbReference>
<dbReference type="AlphaFoldDB" id="A0AA86U2I8"/>
<evidence type="ECO:0000313" key="1">
    <source>
        <dbReference type="EMBL" id="CAI9939685.1"/>
    </source>
</evidence>
<reference evidence="1" key="1">
    <citation type="submission" date="2023-06" db="EMBL/GenBank/DDBJ databases">
        <authorList>
            <person name="Kurt Z."/>
        </authorList>
    </citation>
    <scope>NUCLEOTIDE SEQUENCE</scope>
</reference>
<organism evidence="1">
    <name type="scientific">Hexamita inflata</name>
    <dbReference type="NCBI Taxonomy" id="28002"/>
    <lineage>
        <taxon>Eukaryota</taxon>
        <taxon>Metamonada</taxon>
        <taxon>Diplomonadida</taxon>
        <taxon>Hexamitidae</taxon>
        <taxon>Hexamitinae</taxon>
        <taxon>Hexamita</taxon>
    </lineage>
</organism>
<evidence type="ECO:0000313" key="3">
    <source>
        <dbReference type="Proteomes" id="UP001642409"/>
    </source>
</evidence>
<protein>
    <submittedName>
        <fullName evidence="2">Hypothetical_protein</fullName>
    </submittedName>
</protein>
<evidence type="ECO:0000313" key="2">
    <source>
        <dbReference type="EMBL" id="CAL6053557.1"/>
    </source>
</evidence>
<proteinExistence type="predicted"/>
<comment type="caution">
    <text evidence="1">The sequence shown here is derived from an EMBL/GenBank/DDBJ whole genome shotgun (WGS) entry which is preliminary data.</text>
</comment>
<dbReference type="EMBL" id="CAXDID020000197">
    <property type="protein sequence ID" value="CAL6053557.1"/>
    <property type="molecule type" value="Genomic_DNA"/>
</dbReference>
<keyword evidence="3" id="KW-1185">Reference proteome</keyword>
<name>A0AA86U2I8_9EUKA</name>
<dbReference type="EMBL" id="CATOUU010000667">
    <property type="protein sequence ID" value="CAI9939685.1"/>
    <property type="molecule type" value="Genomic_DNA"/>
</dbReference>
<accession>A0AA86U2I8</accession>
<gene>
    <name evidence="1" type="ORF">HINF_LOCUS27330</name>
    <name evidence="2" type="ORF">HINF_LOCUS45413</name>
</gene>
<sequence>MKTLFKTIFTLQNKLRLLTEASKTYIRERNMYKVKFERIQKENTTTSQQTGIAGITQICNLNATSPSQTLVIDIVQHFFETERKKQTDKKEKQLLMIRFLTSKAQYRMDAVNFNFPCERTMYEYRNQIIDEQIDIEGVIGANFLSCVHRLQLYRTYHGIQSKHPIPGIIQTDGCYFNKKKKLDDEFKMTNVIEISYDNGDVENKAINSAIVYLFVPLCSRLPPIMLFLQLHETGHASDDTMNNLIKMKEQLRINCFPCEGFAKDSDKYWVKHSTSAFEVISKHFYNKNEIQIYNLLSAVVSKANKKFMETKKVDQKLQ</sequence>